<evidence type="ECO:0000256" key="1">
    <source>
        <dbReference type="SAM" id="SignalP"/>
    </source>
</evidence>
<dbReference type="InterPro" id="IPR036179">
    <property type="entry name" value="Ig-like_dom_sf"/>
</dbReference>
<keyword evidence="3" id="KW-1185">Reference proteome</keyword>
<reference evidence="3" key="1">
    <citation type="submission" date="2012-07" db="EMBL/GenBank/DDBJ databases">
        <title>Genome of the Chinese tree shrew, a rising model animal genetically related to primates.</title>
        <authorList>
            <person name="Zhang G."/>
            <person name="Fan Y."/>
            <person name="Yao Y."/>
            <person name="Huang Z."/>
        </authorList>
    </citation>
    <scope>NUCLEOTIDE SEQUENCE [LARGE SCALE GENOMIC DNA]</scope>
</reference>
<dbReference type="SUPFAM" id="SSF48726">
    <property type="entry name" value="Immunoglobulin"/>
    <property type="match status" value="1"/>
</dbReference>
<dbReference type="AlphaFoldDB" id="L9L767"/>
<evidence type="ECO:0000313" key="3">
    <source>
        <dbReference type="Proteomes" id="UP000011518"/>
    </source>
</evidence>
<sequence>MRPQLLLLLLLLQSQEGNAVSQSSYIPVLVNGVLGKSVTLPLEFPTARKVEVISAITVLDSGKSVAFINSKEAGSPHVTTLKWRRRLNFIYPDSMQLHNLTMADAGPYSIQMSTENSTWLSHYTLRVFNE</sequence>
<protein>
    <submittedName>
        <fullName evidence="2">SLAM family member 6</fullName>
    </submittedName>
</protein>
<dbReference type="Gene3D" id="2.60.40.10">
    <property type="entry name" value="Immunoglobulins"/>
    <property type="match status" value="1"/>
</dbReference>
<proteinExistence type="predicted"/>
<gene>
    <name evidence="2" type="ORF">TREES_T100015723</name>
</gene>
<reference evidence="3" key="2">
    <citation type="journal article" date="2013" name="Nat. Commun.">
        <title>Genome of the Chinese tree shrew.</title>
        <authorList>
            <person name="Fan Y."/>
            <person name="Huang Z.Y."/>
            <person name="Cao C.C."/>
            <person name="Chen C.S."/>
            <person name="Chen Y.X."/>
            <person name="Fan D.D."/>
            <person name="He J."/>
            <person name="Hou H.L."/>
            <person name="Hu L."/>
            <person name="Hu X.T."/>
            <person name="Jiang X.T."/>
            <person name="Lai R."/>
            <person name="Lang Y.S."/>
            <person name="Liang B."/>
            <person name="Liao S.G."/>
            <person name="Mu D."/>
            <person name="Ma Y.Y."/>
            <person name="Niu Y.Y."/>
            <person name="Sun X.Q."/>
            <person name="Xia J.Q."/>
            <person name="Xiao J."/>
            <person name="Xiong Z.Q."/>
            <person name="Xu L."/>
            <person name="Yang L."/>
            <person name="Zhang Y."/>
            <person name="Zhao W."/>
            <person name="Zhao X.D."/>
            <person name="Zheng Y.T."/>
            <person name="Zhou J.M."/>
            <person name="Zhu Y.B."/>
            <person name="Zhang G.J."/>
            <person name="Wang J."/>
            <person name="Yao Y.G."/>
        </authorList>
    </citation>
    <scope>NUCLEOTIDE SEQUENCE [LARGE SCALE GENOMIC DNA]</scope>
</reference>
<name>L9L767_TUPCH</name>
<feature type="chain" id="PRO_5004000570" evidence="1">
    <location>
        <begin position="20"/>
        <end position="130"/>
    </location>
</feature>
<dbReference type="InterPro" id="IPR013783">
    <property type="entry name" value="Ig-like_fold"/>
</dbReference>
<dbReference type="Proteomes" id="UP000011518">
    <property type="component" value="Unassembled WGS sequence"/>
</dbReference>
<keyword evidence="1" id="KW-0732">Signal</keyword>
<evidence type="ECO:0000313" key="2">
    <source>
        <dbReference type="EMBL" id="ELW70960.1"/>
    </source>
</evidence>
<accession>L9L767</accession>
<dbReference type="InParanoid" id="L9L767"/>
<dbReference type="EMBL" id="KB320477">
    <property type="protein sequence ID" value="ELW70960.1"/>
    <property type="molecule type" value="Genomic_DNA"/>
</dbReference>
<feature type="signal peptide" evidence="1">
    <location>
        <begin position="1"/>
        <end position="19"/>
    </location>
</feature>
<organism evidence="2 3">
    <name type="scientific">Tupaia chinensis</name>
    <name type="common">Chinese tree shrew</name>
    <name type="synonym">Tupaia belangeri chinensis</name>
    <dbReference type="NCBI Taxonomy" id="246437"/>
    <lineage>
        <taxon>Eukaryota</taxon>
        <taxon>Metazoa</taxon>
        <taxon>Chordata</taxon>
        <taxon>Craniata</taxon>
        <taxon>Vertebrata</taxon>
        <taxon>Euteleostomi</taxon>
        <taxon>Mammalia</taxon>
        <taxon>Eutheria</taxon>
        <taxon>Euarchontoglires</taxon>
        <taxon>Scandentia</taxon>
        <taxon>Tupaiidae</taxon>
        <taxon>Tupaia</taxon>
    </lineage>
</organism>